<feature type="region of interest" description="Disordered" evidence="8">
    <location>
        <begin position="33"/>
        <end position="67"/>
    </location>
</feature>
<dbReference type="EMBL" id="JMSN01000037">
    <property type="protein sequence ID" value="KDN46127.1"/>
    <property type="molecule type" value="Genomic_DNA"/>
</dbReference>
<feature type="compositionally biased region" description="Low complexity" evidence="8">
    <location>
        <begin position="57"/>
        <end position="67"/>
    </location>
</feature>
<keyword evidence="5 7" id="KW-0804">Transcription</keyword>
<gene>
    <name evidence="10" type="ORF">K437DRAFT_256306</name>
</gene>
<evidence type="ECO:0000256" key="5">
    <source>
        <dbReference type="ARBA" id="ARBA00023163"/>
    </source>
</evidence>
<comment type="similarity">
    <text evidence="2 7">Belongs to the Mediator complex subunit 1 family.</text>
</comment>
<dbReference type="InParanoid" id="A0A066VWL0"/>
<evidence type="ECO:0000256" key="2">
    <source>
        <dbReference type="ARBA" id="ARBA00006210"/>
    </source>
</evidence>
<evidence type="ECO:0000256" key="3">
    <source>
        <dbReference type="ARBA" id="ARBA00023015"/>
    </source>
</evidence>
<proteinExistence type="inferred from homology"/>
<comment type="subcellular location">
    <subcellularLocation>
        <location evidence="1 7">Nucleus</location>
    </subcellularLocation>
</comment>
<evidence type="ECO:0000313" key="11">
    <source>
        <dbReference type="Proteomes" id="UP000027361"/>
    </source>
</evidence>
<evidence type="ECO:0000256" key="8">
    <source>
        <dbReference type="SAM" id="MobiDB-lite"/>
    </source>
</evidence>
<evidence type="ECO:0000256" key="6">
    <source>
        <dbReference type="ARBA" id="ARBA00023242"/>
    </source>
</evidence>
<evidence type="ECO:0000256" key="1">
    <source>
        <dbReference type="ARBA" id="ARBA00004123"/>
    </source>
</evidence>
<evidence type="ECO:0000259" key="9">
    <source>
        <dbReference type="Pfam" id="PF10744"/>
    </source>
</evidence>
<dbReference type="GO" id="GO:0016592">
    <property type="term" value="C:mediator complex"/>
    <property type="evidence" value="ECO:0007669"/>
    <property type="project" value="InterPro"/>
</dbReference>
<reference evidence="10 11" key="1">
    <citation type="submission" date="2014-05" db="EMBL/GenBank/DDBJ databases">
        <title>Draft genome sequence of a rare smut relative, Tilletiaria anomala UBC 951.</title>
        <authorList>
            <consortium name="DOE Joint Genome Institute"/>
            <person name="Toome M."/>
            <person name="Kuo A."/>
            <person name="Henrissat B."/>
            <person name="Lipzen A."/>
            <person name="Tritt A."/>
            <person name="Yoshinaga Y."/>
            <person name="Zane M."/>
            <person name="Barry K."/>
            <person name="Grigoriev I.V."/>
            <person name="Spatafora J.W."/>
            <person name="Aimea M.C."/>
        </authorList>
    </citation>
    <scope>NUCLEOTIDE SEQUENCE [LARGE SCALE GENOMIC DNA]</scope>
    <source>
        <strain evidence="10 11">UBC 951</strain>
    </source>
</reference>
<evidence type="ECO:0000256" key="4">
    <source>
        <dbReference type="ARBA" id="ARBA00023159"/>
    </source>
</evidence>
<comment type="function">
    <text evidence="7">Component of the Mediator complex, a coactivator involved in the regulated transcription of nearly all RNA polymerase II-dependent genes. Mediator functions as a bridge to convey information from gene-specific regulatory proteins to the basal RNA polymerase II transcription machinery. Mediator is recruited to promoters by direct interactions with regulatory proteins and serves as a scaffold for the assembly of a functional preinitiation complex with RNA polymerase II and the general transcription factors.</text>
</comment>
<evidence type="ECO:0000256" key="7">
    <source>
        <dbReference type="RuleBase" id="RU364059"/>
    </source>
</evidence>
<keyword evidence="11" id="KW-1185">Reference proteome</keyword>
<evidence type="ECO:0000313" key="10">
    <source>
        <dbReference type="EMBL" id="KDN46127.1"/>
    </source>
</evidence>
<comment type="caution">
    <text evidence="10">The sequence shown here is derived from an EMBL/GenBank/DDBJ whole genome shotgun (WGS) entry which is preliminary data.</text>
</comment>
<accession>A0A066VWL0</accession>
<keyword evidence="6 7" id="KW-0539">Nucleus</keyword>
<dbReference type="Pfam" id="PF10744">
    <property type="entry name" value="Med1"/>
    <property type="match status" value="1"/>
</dbReference>
<dbReference type="GO" id="GO:0045944">
    <property type="term" value="P:positive regulation of transcription by RNA polymerase II"/>
    <property type="evidence" value="ECO:0007669"/>
    <property type="project" value="UniProtKB-ARBA"/>
</dbReference>
<sequence>MPGLSRQAFAQALQAVRTSLDWHRSKILPVLVRPGGPSTGDRQPAVSPSSGPANVPTDNSITTTTMSTSSKERFLMLLREQSADDATLQEVVGALLQGTSLLDSETKGAPPLRNLRRRLPQALVWTPKRLTRRPQGESDANREAKRCRLQFGSHHGSVSPSLDNKGKAKAVDGEQSHKASSYLPPPSPLASTFLSRFQALSSELHENTAPHPVMTFAEARTILLRLSSALSSLGTELKLEHLEDRHDVEPEAQEATQVQTHTLTIAGKILVLDFEFLLSVAQKVWSPSIRIRISYATSSGETNGNAHEGLSNEVMDVQHNNSEKARYFEQSLDVLLQNDVQKISEVLFNLETTSHPSRAAELQDKLEAHYARFSANLETLVRLDRSKVQEGCSDPFSSMARVCKQLQQAFREPNDRSICTALNLASPYLTLVLQEKNVSAAFQDWPLLVEHLEWISLCKREDKLSPCLARLHMTMQGTFGFQFSHPLAISQSALCAVEGCLSVTTTSPALHPGQVRPIFELNTIGLSTSLLALLGRPAPLLKASKVPELSTLKIVTTFDLHARTPGNRGFLLNWLPIPAENPSQVLPALRVIQQQLKINRLIEEARQLAWSAQEQNADHIEEQSDSTLDLDAELDSMLSGTAHNKSVLVVVSLLDPPRLGLSVSFTLVRETDGRTRPLHVTAELEPDAEAISWKALARLTDQLTGGMKDGPVLASMSEVELGRTLNHLLDAGFDAFVRSLYNWANDLQK</sequence>
<dbReference type="AlphaFoldDB" id="A0A066VWL0"/>
<organism evidence="10 11">
    <name type="scientific">Tilletiaria anomala (strain ATCC 24038 / CBS 436.72 / UBC 951)</name>
    <dbReference type="NCBI Taxonomy" id="1037660"/>
    <lineage>
        <taxon>Eukaryota</taxon>
        <taxon>Fungi</taxon>
        <taxon>Dikarya</taxon>
        <taxon>Basidiomycota</taxon>
        <taxon>Ustilaginomycotina</taxon>
        <taxon>Exobasidiomycetes</taxon>
        <taxon>Georgefischeriales</taxon>
        <taxon>Tilletiariaceae</taxon>
        <taxon>Tilletiaria</taxon>
    </lineage>
</organism>
<protein>
    <recommendedName>
        <fullName evidence="7">Mediator of RNA polymerase II transcription subunit 1</fullName>
    </recommendedName>
    <alternativeName>
        <fullName evidence="7">Mediator complex subunit 1</fullName>
    </alternativeName>
</protein>
<dbReference type="InterPro" id="IPR019680">
    <property type="entry name" value="Mediator_Med1"/>
</dbReference>
<name>A0A066VWL0_TILAU</name>
<feature type="compositionally biased region" description="Basic and acidic residues" evidence="8">
    <location>
        <begin position="164"/>
        <end position="177"/>
    </location>
</feature>
<keyword evidence="4 7" id="KW-0010">Activator</keyword>
<keyword evidence="3 7" id="KW-0805">Transcription regulation</keyword>
<dbReference type="HOGENOM" id="CLU_371393_0_0_1"/>
<feature type="domain" description="Mediator complex subunit Med1" evidence="9">
    <location>
        <begin position="229"/>
        <end position="410"/>
    </location>
</feature>
<dbReference type="Proteomes" id="UP000027361">
    <property type="component" value="Unassembled WGS sequence"/>
</dbReference>
<dbReference type="RefSeq" id="XP_013243442.1">
    <property type="nucleotide sequence ID" value="XM_013387988.1"/>
</dbReference>
<feature type="region of interest" description="Disordered" evidence="8">
    <location>
        <begin position="152"/>
        <end position="185"/>
    </location>
</feature>
<dbReference type="GO" id="GO:0003712">
    <property type="term" value="F:transcription coregulator activity"/>
    <property type="evidence" value="ECO:0007669"/>
    <property type="project" value="InterPro"/>
</dbReference>
<dbReference type="GeneID" id="25264386"/>